<dbReference type="AlphaFoldDB" id="A0A382FY52"/>
<protein>
    <submittedName>
        <fullName evidence="1">Uncharacterized protein</fullName>
    </submittedName>
</protein>
<dbReference type="EMBL" id="UINC01052333">
    <property type="protein sequence ID" value="SVB67539.1"/>
    <property type="molecule type" value="Genomic_DNA"/>
</dbReference>
<name>A0A382FY52_9ZZZZ</name>
<proteinExistence type="predicted"/>
<organism evidence="1">
    <name type="scientific">marine metagenome</name>
    <dbReference type="NCBI Taxonomy" id="408172"/>
    <lineage>
        <taxon>unclassified sequences</taxon>
        <taxon>metagenomes</taxon>
        <taxon>ecological metagenomes</taxon>
    </lineage>
</organism>
<gene>
    <name evidence="1" type="ORF">METZ01_LOCUS220393</name>
</gene>
<feature type="non-terminal residue" evidence="1">
    <location>
        <position position="22"/>
    </location>
</feature>
<accession>A0A382FY52</accession>
<reference evidence="1" key="1">
    <citation type="submission" date="2018-05" db="EMBL/GenBank/DDBJ databases">
        <authorList>
            <person name="Lanie J.A."/>
            <person name="Ng W.-L."/>
            <person name="Kazmierczak K.M."/>
            <person name="Andrzejewski T.M."/>
            <person name="Davidsen T.M."/>
            <person name="Wayne K.J."/>
            <person name="Tettelin H."/>
            <person name="Glass J.I."/>
            <person name="Rusch D."/>
            <person name="Podicherti R."/>
            <person name="Tsui H.-C.T."/>
            <person name="Winkler M.E."/>
        </authorList>
    </citation>
    <scope>NUCLEOTIDE SEQUENCE</scope>
</reference>
<evidence type="ECO:0000313" key="1">
    <source>
        <dbReference type="EMBL" id="SVB67539.1"/>
    </source>
</evidence>
<sequence>SGWTYFIFIWLFCCDRYFYCLL</sequence>
<feature type="non-terminal residue" evidence="1">
    <location>
        <position position="1"/>
    </location>
</feature>